<evidence type="ECO:0000313" key="5">
    <source>
        <dbReference type="Proteomes" id="UP000056750"/>
    </source>
</evidence>
<dbReference type="Proteomes" id="UP000056750">
    <property type="component" value="Chromosome"/>
</dbReference>
<keyword evidence="1" id="KW-0808">Transferase</keyword>
<reference evidence="4 5" key="1">
    <citation type="submission" date="2015-12" db="EMBL/GenBank/DDBJ databases">
        <title>Intraspecies pangenome expansion in the marine bacterium Alteromonas.</title>
        <authorList>
            <person name="Lopez-Perez M."/>
            <person name="Rodriguez-Valera F."/>
        </authorList>
    </citation>
    <scope>NUCLEOTIDE SEQUENCE [LARGE SCALE GENOMIC DNA]</scope>
    <source>
        <strain evidence="4 5">LMG 21861</strain>
    </source>
</reference>
<dbReference type="PANTHER" id="PTHR42866:SF2">
    <property type="entry name" value="3-DEOXY-MANNO-OCTULOSONATE CYTIDYLYLTRANSFERASE, MITOCHONDRIAL"/>
    <property type="match status" value="1"/>
</dbReference>
<dbReference type="CDD" id="cd02517">
    <property type="entry name" value="CMP-KDO-Synthetase"/>
    <property type="match status" value="1"/>
</dbReference>
<protein>
    <submittedName>
        <fullName evidence="4">3-deoxy-manno-octulosonate cytidylyltransferase</fullName>
    </submittedName>
</protein>
<keyword evidence="3" id="KW-0448">Lipopolysaccharide biosynthesis</keyword>
<dbReference type="Pfam" id="PF02348">
    <property type="entry name" value="CTP_transf_3"/>
    <property type="match status" value="1"/>
</dbReference>
<evidence type="ECO:0000256" key="3">
    <source>
        <dbReference type="ARBA" id="ARBA00022985"/>
    </source>
</evidence>
<dbReference type="NCBIfam" id="NF009905">
    <property type="entry name" value="PRK13368.1"/>
    <property type="match status" value="1"/>
</dbReference>
<dbReference type="InterPro" id="IPR004528">
    <property type="entry name" value="KdsB"/>
</dbReference>
<dbReference type="GO" id="GO:0016779">
    <property type="term" value="F:nucleotidyltransferase activity"/>
    <property type="evidence" value="ECO:0007669"/>
    <property type="project" value="UniProtKB-KW"/>
</dbReference>
<keyword evidence="2 4" id="KW-0548">Nucleotidyltransferase</keyword>
<evidence type="ECO:0000313" key="4">
    <source>
        <dbReference type="EMBL" id="AMJ75782.1"/>
    </source>
</evidence>
<dbReference type="SUPFAM" id="SSF53448">
    <property type="entry name" value="Nucleotide-diphospho-sugar transferases"/>
    <property type="match status" value="1"/>
</dbReference>
<evidence type="ECO:0000256" key="1">
    <source>
        <dbReference type="ARBA" id="ARBA00022679"/>
    </source>
</evidence>
<keyword evidence="5" id="KW-1185">Reference proteome</keyword>
<organism evidence="4 5">
    <name type="scientific">Alteromonas stellipolaris</name>
    <dbReference type="NCBI Taxonomy" id="233316"/>
    <lineage>
        <taxon>Bacteria</taxon>
        <taxon>Pseudomonadati</taxon>
        <taxon>Pseudomonadota</taxon>
        <taxon>Gammaproteobacteria</taxon>
        <taxon>Alteromonadales</taxon>
        <taxon>Alteromonadaceae</taxon>
        <taxon>Alteromonas/Salinimonas group</taxon>
        <taxon>Alteromonas</taxon>
    </lineage>
</organism>
<dbReference type="EMBL" id="CP013926">
    <property type="protein sequence ID" value="AMJ75782.1"/>
    <property type="molecule type" value="Genomic_DNA"/>
</dbReference>
<proteinExistence type="predicted"/>
<dbReference type="GeneID" id="83259689"/>
<sequence length="253" mass="28272">MSQSERAVVVIPARFASSRYPGKPLVKLLGKPMILWVAELAEKAIGQENVYIATDDERIKNVVEDAGFNIVMTGPALTGTDRLAQAAEQIDADIFINVQGDEPLADPSDIIKVLDQKQSYPEFVINGFSYLNDDEDPSNINIPKVITTEDDRLVYMSRAPIPGFKDQENAPKRYKKQVCIYAFSKHELSAFGSFSRKSLLEQSEDIEILRFLEFGKTIKMIETKPGSYAVDAPSDVEIVEEAMKSRGFKNETL</sequence>
<name>A0ABN4LRQ0_9ALTE</name>
<evidence type="ECO:0000256" key="2">
    <source>
        <dbReference type="ARBA" id="ARBA00022695"/>
    </source>
</evidence>
<accession>A0ABN4LRQ0</accession>
<dbReference type="RefSeq" id="WP_057795838.1">
    <property type="nucleotide sequence ID" value="NZ_CP013926.1"/>
</dbReference>
<dbReference type="PANTHER" id="PTHR42866">
    <property type="entry name" value="3-DEOXY-MANNO-OCTULOSONATE CYTIDYLYLTRANSFERASE"/>
    <property type="match status" value="1"/>
</dbReference>
<gene>
    <name evidence="4" type="ORF">AVL57_18535</name>
</gene>
<dbReference type="InterPro" id="IPR003329">
    <property type="entry name" value="Cytidylyl_trans"/>
</dbReference>
<dbReference type="Gene3D" id="3.90.550.10">
    <property type="entry name" value="Spore Coat Polysaccharide Biosynthesis Protein SpsA, Chain A"/>
    <property type="match status" value="1"/>
</dbReference>
<dbReference type="NCBIfam" id="NF003952">
    <property type="entry name" value="PRK05450.1-5"/>
    <property type="match status" value="1"/>
</dbReference>
<dbReference type="InterPro" id="IPR029044">
    <property type="entry name" value="Nucleotide-diphossugar_trans"/>
</dbReference>